<evidence type="ECO:0000256" key="1">
    <source>
        <dbReference type="SAM" id="MobiDB-lite"/>
    </source>
</evidence>
<feature type="chain" id="PRO_5032903314" evidence="2">
    <location>
        <begin position="21"/>
        <end position="57"/>
    </location>
</feature>
<keyword evidence="4" id="KW-1185">Reference proteome</keyword>
<protein>
    <submittedName>
        <fullName evidence="3">Uncharacterized protein</fullName>
    </submittedName>
</protein>
<comment type="caution">
    <text evidence="3">The sequence shown here is derived from an EMBL/GenBank/DDBJ whole genome shotgun (WGS) entry which is preliminary data.</text>
</comment>
<dbReference type="AlphaFoldDB" id="A0A822XX63"/>
<reference evidence="3 4" key="1">
    <citation type="journal article" date="2020" name="Mol. Biol. Evol.">
        <title>Distinct Expression and Methylation Patterns for Genes with Different Fates following a Single Whole-Genome Duplication in Flowering Plants.</title>
        <authorList>
            <person name="Shi T."/>
            <person name="Rahmani R.S."/>
            <person name="Gugger P.F."/>
            <person name="Wang M."/>
            <person name="Li H."/>
            <person name="Zhang Y."/>
            <person name="Li Z."/>
            <person name="Wang Q."/>
            <person name="Van de Peer Y."/>
            <person name="Marchal K."/>
            <person name="Chen J."/>
        </authorList>
    </citation>
    <scope>NUCLEOTIDE SEQUENCE [LARGE SCALE GENOMIC DNA]</scope>
    <source>
        <tissue evidence="3">Leaf</tissue>
    </source>
</reference>
<proteinExistence type="predicted"/>
<feature type="region of interest" description="Disordered" evidence="1">
    <location>
        <begin position="36"/>
        <end position="57"/>
    </location>
</feature>
<dbReference type="EMBL" id="DUZY01000001">
    <property type="protein sequence ID" value="DAD21988.1"/>
    <property type="molecule type" value="Genomic_DNA"/>
</dbReference>
<feature type="compositionally biased region" description="Basic and acidic residues" evidence="1">
    <location>
        <begin position="46"/>
        <end position="57"/>
    </location>
</feature>
<gene>
    <name evidence="3" type="ORF">HUJ06_023451</name>
</gene>
<dbReference type="Proteomes" id="UP000607653">
    <property type="component" value="Unassembled WGS sequence"/>
</dbReference>
<accession>A0A822XX63</accession>
<keyword evidence="2" id="KW-0732">Signal</keyword>
<feature type="signal peptide" evidence="2">
    <location>
        <begin position="1"/>
        <end position="20"/>
    </location>
</feature>
<sequence>MLFFLLRAFLLIFLPPTIQSFLISLLPPIQRKSQPRTVEASSTDSENYKASHEQRLI</sequence>
<name>A0A822XX63_NELNU</name>
<evidence type="ECO:0000256" key="2">
    <source>
        <dbReference type="SAM" id="SignalP"/>
    </source>
</evidence>
<evidence type="ECO:0000313" key="3">
    <source>
        <dbReference type="EMBL" id="DAD21988.1"/>
    </source>
</evidence>
<organism evidence="3 4">
    <name type="scientific">Nelumbo nucifera</name>
    <name type="common">Sacred lotus</name>
    <dbReference type="NCBI Taxonomy" id="4432"/>
    <lineage>
        <taxon>Eukaryota</taxon>
        <taxon>Viridiplantae</taxon>
        <taxon>Streptophyta</taxon>
        <taxon>Embryophyta</taxon>
        <taxon>Tracheophyta</taxon>
        <taxon>Spermatophyta</taxon>
        <taxon>Magnoliopsida</taxon>
        <taxon>Proteales</taxon>
        <taxon>Nelumbonaceae</taxon>
        <taxon>Nelumbo</taxon>
    </lineage>
</organism>
<evidence type="ECO:0000313" key="4">
    <source>
        <dbReference type="Proteomes" id="UP000607653"/>
    </source>
</evidence>
<feature type="compositionally biased region" description="Polar residues" evidence="1">
    <location>
        <begin position="36"/>
        <end position="45"/>
    </location>
</feature>